<evidence type="ECO:0000256" key="1">
    <source>
        <dbReference type="SAM" id="MobiDB-lite"/>
    </source>
</evidence>
<protein>
    <submittedName>
        <fullName evidence="2">Uncharacterized protein</fullName>
    </submittedName>
</protein>
<feature type="region of interest" description="Disordered" evidence="1">
    <location>
        <begin position="1"/>
        <end position="21"/>
    </location>
</feature>
<reference evidence="2" key="1">
    <citation type="submission" date="2022-10" db="EMBL/GenBank/DDBJ databases">
        <title>Culturing micro-colonial fungi from biological soil crusts in the Mojave desert and describing Neophaeococcomyces mojavensis, and introducing the new genera and species Taxawa tesnikishii.</title>
        <authorList>
            <person name="Kurbessoian T."/>
            <person name="Stajich J.E."/>
        </authorList>
    </citation>
    <scope>NUCLEOTIDE SEQUENCE</scope>
    <source>
        <strain evidence="2">TK_41</strain>
    </source>
</reference>
<accession>A0AA39CJE4</accession>
<feature type="compositionally biased region" description="Basic and acidic residues" evidence="1">
    <location>
        <begin position="122"/>
        <end position="134"/>
    </location>
</feature>
<keyword evidence="3" id="KW-1185">Reference proteome</keyword>
<evidence type="ECO:0000313" key="3">
    <source>
        <dbReference type="Proteomes" id="UP001172673"/>
    </source>
</evidence>
<dbReference type="AlphaFoldDB" id="A0AA39CJE4"/>
<sequence length="579" mass="63823">MEDTTVPLQFINLSDPGDQSTSKARAARAAVTSHIAKIRGRNRRILDAGTRPGYEPGQILQSFHVWRNGQAPDRNHRSVEEARSGVTPLLYPRHSVGPDDALKATFEASWRAPSFAQILNAPRKEAEARAEESKTANLDRQQLLKPYQPSHPTGIQPASDKSSPPLLNVLSHGNSDPFCALALSCATGPAINQIVTWHRQVQIPAAYPYAPDAHFSTSKSMQRSWQDAVTCLHTPVLADAFLACRAATMAWMVGPNNQGTCLGTSALNRIALEVKMSAYRAISMIAAKYQRDHTSILLAISRAPIFLYWAEIVTGDTTAASKHLKMMTYLEEQGTLPGFETPCAPISGRKTVSLESLEGTWYTGGDSNVMRLWDTGWGGVKKSFDAGKAFKSDDPYMFKALSGRGLSVGDQGLVEMEHLSQLFNCMEDLLVLEGAAAEFARQLEPGDRSLQVLLAREDACVQRLWHLTLPQIPECDDVGTNVLAACALPHMSLACCIAISAVFLIDMALDTFGICKSQRRWLIAALRDHIPRAEEHISAKFRMWLLYIAQERPQISKDVASWFRFVFLTETRAMGLNTS</sequence>
<comment type="caution">
    <text evidence="2">The sequence shown here is derived from an EMBL/GenBank/DDBJ whole genome shotgun (WGS) entry which is preliminary data.</text>
</comment>
<organism evidence="2 3">
    <name type="scientific">Cladophialophora chaetospira</name>
    <dbReference type="NCBI Taxonomy" id="386627"/>
    <lineage>
        <taxon>Eukaryota</taxon>
        <taxon>Fungi</taxon>
        <taxon>Dikarya</taxon>
        <taxon>Ascomycota</taxon>
        <taxon>Pezizomycotina</taxon>
        <taxon>Eurotiomycetes</taxon>
        <taxon>Chaetothyriomycetidae</taxon>
        <taxon>Chaetothyriales</taxon>
        <taxon>Herpotrichiellaceae</taxon>
        <taxon>Cladophialophora</taxon>
    </lineage>
</organism>
<evidence type="ECO:0000313" key="2">
    <source>
        <dbReference type="EMBL" id="KAJ9610425.1"/>
    </source>
</evidence>
<dbReference type="EMBL" id="JAPDRK010000007">
    <property type="protein sequence ID" value="KAJ9610425.1"/>
    <property type="molecule type" value="Genomic_DNA"/>
</dbReference>
<name>A0AA39CJE4_9EURO</name>
<dbReference type="Proteomes" id="UP001172673">
    <property type="component" value="Unassembled WGS sequence"/>
</dbReference>
<proteinExistence type="predicted"/>
<feature type="region of interest" description="Disordered" evidence="1">
    <location>
        <begin position="122"/>
        <end position="165"/>
    </location>
</feature>
<gene>
    <name evidence="2" type="ORF">H2200_005202</name>
</gene>